<comment type="catalytic activity">
    <reaction evidence="1">
        <text>ATP + protein L-histidine = ADP + protein N-phospho-L-histidine.</text>
        <dbReference type="EC" id="2.7.13.3"/>
    </reaction>
</comment>
<proteinExistence type="predicted"/>
<protein>
    <recommendedName>
        <fullName evidence="3">histidine kinase</fullName>
        <ecNumber evidence="3">2.7.13.3</ecNumber>
    </recommendedName>
</protein>
<keyword evidence="14" id="KW-1185">Reference proteome</keyword>
<dbReference type="Pfam" id="PF00512">
    <property type="entry name" value="HisKA"/>
    <property type="match status" value="1"/>
</dbReference>
<comment type="subcellular location">
    <subcellularLocation>
        <location evidence="2">Membrane</location>
    </subcellularLocation>
</comment>
<dbReference type="SUPFAM" id="SSF55874">
    <property type="entry name" value="ATPase domain of HSP90 chaperone/DNA topoisomerase II/histidine kinase"/>
    <property type="match status" value="1"/>
</dbReference>
<dbReference type="Gene3D" id="6.10.340.10">
    <property type="match status" value="1"/>
</dbReference>
<dbReference type="SMART" id="SM00387">
    <property type="entry name" value="HATPase_c"/>
    <property type="match status" value="1"/>
</dbReference>
<dbReference type="CDD" id="cd00082">
    <property type="entry name" value="HisKA"/>
    <property type="match status" value="1"/>
</dbReference>
<evidence type="ECO:0000256" key="5">
    <source>
        <dbReference type="ARBA" id="ARBA00022679"/>
    </source>
</evidence>
<dbReference type="Proteomes" id="UP000019028">
    <property type="component" value="Chromosome"/>
</dbReference>
<dbReference type="PANTHER" id="PTHR45436">
    <property type="entry name" value="SENSOR HISTIDINE KINASE YKOH"/>
    <property type="match status" value="1"/>
</dbReference>
<dbReference type="Pfam" id="PF00672">
    <property type="entry name" value="HAMP"/>
    <property type="match status" value="1"/>
</dbReference>
<evidence type="ECO:0000259" key="12">
    <source>
        <dbReference type="PROSITE" id="PS50885"/>
    </source>
</evidence>
<keyword evidence="6 10" id="KW-0812">Transmembrane</keyword>
<dbReference type="InterPro" id="IPR036890">
    <property type="entry name" value="HATPase_C_sf"/>
</dbReference>
<sequence>MKANSLTARLLVATTLALMVTMACIALLTYLLMTHFPRLLLEADFRSNATHVSDGLVYDATGRPVALDLPTGLGSAFAALKQDVLYRVLDAQGQVLLPAEPQAQALTLPGMGFDPTLTRFDMTQDGQLLHVATFPLTRPEGHYYVQIARSERFQQALTHNDGDNAREVALATTLFALAVFIIIVFYTVNRVLKPLHAASQAAASIAPGNLHTRLSTQGMPSELLPMINALNAALERLAVGYHVQQEFLATVAHELKTPLALMRGTIELGTSPDRDTLMADIDGMSRQVQQLLQLAECSEAHNYTMAATDAAAVARDAIDKLERLAQSRGVTFEAPQLLSACPIHADRGALFILLRNLLENAIQHAPWGSRVEVALTARGLSVRDHGPGIPARDLPMLFRRYWRGQASDGGGTGLGLAICLQIAGAHAWTLSAHNAEPGARFQVEFTPPTPAAPAPRLPPP</sequence>
<dbReference type="InterPro" id="IPR036097">
    <property type="entry name" value="HisK_dim/P_sf"/>
</dbReference>
<evidence type="ECO:0000313" key="14">
    <source>
        <dbReference type="Proteomes" id="UP000019028"/>
    </source>
</evidence>
<dbReference type="InterPro" id="IPR003661">
    <property type="entry name" value="HisK_dim/P_dom"/>
</dbReference>
<dbReference type="SMART" id="SM00388">
    <property type="entry name" value="HisKA"/>
    <property type="match status" value="1"/>
</dbReference>
<dbReference type="OrthoDB" id="9809766at2"/>
<dbReference type="PROSITE" id="PS50885">
    <property type="entry name" value="HAMP"/>
    <property type="match status" value="1"/>
</dbReference>
<dbReference type="InterPro" id="IPR050428">
    <property type="entry name" value="TCS_sensor_his_kinase"/>
</dbReference>
<dbReference type="PROSITE" id="PS50109">
    <property type="entry name" value="HIS_KIN"/>
    <property type="match status" value="1"/>
</dbReference>
<dbReference type="PROSITE" id="PS51257">
    <property type="entry name" value="PROKAR_LIPOPROTEIN"/>
    <property type="match status" value="1"/>
</dbReference>
<keyword evidence="8 10" id="KW-1133">Transmembrane helix</keyword>
<reference evidence="13 14" key="1">
    <citation type="journal article" date="2014" name="Genome Biol. Evol.">
        <title>Genome degeneration and adaptation in a nascent stage of symbiosis.</title>
        <authorList>
            <person name="Oakeson K.F."/>
            <person name="Gil R."/>
            <person name="Clayton A.L."/>
            <person name="Dunn D.M."/>
            <person name="von Niederhausern A.C."/>
            <person name="Hamil C."/>
            <person name="Aoyagi A."/>
            <person name="Duval B."/>
            <person name="Baca A."/>
            <person name="Silva F.J."/>
            <person name="Vallier A."/>
            <person name="Jackson D.G."/>
            <person name="Latorre A."/>
            <person name="Weiss R.B."/>
            <person name="Heddi A."/>
            <person name="Moya A."/>
            <person name="Dale C."/>
        </authorList>
    </citation>
    <scope>NUCLEOTIDE SEQUENCE [LARGE SCALE GENOMIC DNA]</scope>
    <source>
        <strain evidence="13 14">HS1</strain>
    </source>
</reference>
<dbReference type="InterPro" id="IPR005467">
    <property type="entry name" value="His_kinase_dom"/>
</dbReference>
<keyword evidence="9" id="KW-0902">Two-component regulatory system</keyword>
<evidence type="ECO:0000256" key="4">
    <source>
        <dbReference type="ARBA" id="ARBA00022553"/>
    </source>
</evidence>
<feature type="domain" description="Histidine kinase" evidence="11">
    <location>
        <begin position="250"/>
        <end position="449"/>
    </location>
</feature>
<dbReference type="Pfam" id="PF02518">
    <property type="entry name" value="HATPase_c"/>
    <property type="match status" value="1"/>
</dbReference>
<feature type="transmembrane region" description="Helical" evidence="10">
    <location>
        <begin position="168"/>
        <end position="188"/>
    </location>
</feature>
<dbReference type="Gene3D" id="3.30.565.10">
    <property type="entry name" value="Histidine kinase-like ATPase, C-terminal domain"/>
    <property type="match status" value="1"/>
</dbReference>
<dbReference type="Gene3D" id="1.10.287.130">
    <property type="match status" value="1"/>
</dbReference>
<evidence type="ECO:0000313" key="13">
    <source>
        <dbReference type="EMBL" id="AHF77397.1"/>
    </source>
</evidence>
<dbReference type="RefSeq" id="WP_025422537.1">
    <property type="nucleotide sequence ID" value="NZ_CP006569.1"/>
</dbReference>
<dbReference type="SUPFAM" id="SSF47384">
    <property type="entry name" value="Homodimeric domain of signal transducing histidine kinase"/>
    <property type="match status" value="1"/>
</dbReference>
<evidence type="ECO:0000256" key="1">
    <source>
        <dbReference type="ARBA" id="ARBA00000085"/>
    </source>
</evidence>
<keyword evidence="4" id="KW-0597">Phosphoprotein</keyword>
<gene>
    <name evidence="13" type="ORF">Sant_2353</name>
</gene>
<dbReference type="KEGG" id="sod:Sant_2353"/>
<feature type="domain" description="HAMP" evidence="12">
    <location>
        <begin position="189"/>
        <end position="242"/>
    </location>
</feature>
<accession>W0HY03</accession>
<dbReference type="GO" id="GO:0005886">
    <property type="term" value="C:plasma membrane"/>
    <property type="evidence" value="ECO:0007669"/>
    <property type="project" value="TreeGrafter"/>
</dbReference>
<keyword evidence="5" id="KW-0808">Transferase</keyword>
<dbReference type="PATRIC" id="fig|1239307.3.peg.2613"/>
<dbReference type="EMBL" id="CP006569">
    <property type="protein sequence ID" value="AHF77397.1"/>
    <property type="molecule type" value="Genomic_DNA"/>
</dbReference>
<evidence type="ECO:0000256" key="6">
    <source>
        <dbReference type="ARBA" id="ARBA00022692"/>
    </source>
</evidence>
<evidence type="ECO:0000256" key="7">
    <source>
        <dbReference type="ARBA" id="ARBA00022777"/>
    </source>
</evidence>
<dbReference type="AlphaFoldDB" id="W0HY03"/>
<evidence type="ECO:0000256" key="8">
    <source>
        <dbReference type="ARBA" id="ARBA00022989"/>
    </source>
</evidence>
<dbReference type="SMART" id="SM00304">
    <property type="entry name" value="HAMP"/>
    <property type="match status" value="1"/>
</dbReference>
<evidence type="ECO:0000256" key="2">
    <source>
        <dbReference type="ARBA" id="ARBA00004370"/>
    </source>
</evidence>
<dbReference type="GO" id="GO:0000155">
    <property type="term" value="F:phosphorelay sensor kinase activity"/>
    <property type="evidence" value="ECO:0007669"/>
    <property type="project" value="InterPro"/>
</dbReference>
<evidence type="ECO:0000256" key="9">
    <source>
        <dbReference type="ARBA" id="ARBA00023012"/>
    </source>
</evidence>
<dbReference type="InterPro" id="IPR003594">
    <property type="entry name" value="HATPase_dom"/>
</dbReference>
<keyword evidence="10" id="KW-0472">Membrane</keyword>
<evidence type="ECO:0000259" key="11">
    <source>
        <dbReference type="PROSITE" id="PS50109"/>
    </source>
</evidence>
<name>W0HY03_9GAMM</name>
<organism evidence="13 14">
    <name type="scientific">Sodalis praecaptivus</name>
    <dbReference type="NCBI Taxonomy" id="1239307"/>
    <lineage>
        <taxon>Bacteria</taxon>
        <taxon>Pseudomonadati</taxon>
        <taxon>Pseudomonadota</taxon>
        <taxon>Gammaproteobacteria</taxon>
        <taxon>Enterobacterales</taxon>
        <taxon>Bruguierivoracaceae</taxon>
        <taxon>Sodalis</taxon>
    </lineage>
</organism>
<keyword evidence="7 13" id="KW-0418">Kinase</keyword>
<dbReference type="PANTHER" id="PTHR45436:SF5">
    <property type="entry name" value="SENSOR HISTIDINE KINASE TRCS"/>
    <property type="match status" value="1"/>
</dbReference>
<evidence type="ECO:0000256" key="3">
    <source>
        <dbReference type="ARBA" id="ARBA00012438"/>
    </source>
</evidence>
<evidence type="ECO:0000256" key="10">
    <source>
        <dbReference type="SAM" id="Phobius"/>
    </source>
</evidence>
<dbReference type="HOGENOM" id="CLU_000445_89_37_6"/>
<dbReference type="EC" id="2.7.13.3" evidence="3"/>
<dbReference type="InterPro" id="IPR003660">
    <property type="entry name" value="HAMP_dom"/>
</dbReference>
<feature type="transmembrane region" description="Helical" evidence="10">
    <location>
        <begin position="6"/>
        <end position="32"/>
    </location>
</feature>